<dbReference type="Pfam" id="PF10294">
    <property type="entry name" value="Methyltransf_16"/>
    <property type="match status" value="1"/>
</dbReference>
<dbReference type="GO" id="GO:0016279">
    <property type="term" value="F:protein-lysine N-methyltransferase activity"/>
    <property type="evidence" value="ECO:0007669"/>
    <property type="project" value="TreeGrafter"/>
</dbReference>
<reference evidence="6" key="1">
    <citation type="journal article" date="2021" name="Sci. Adv.">
        <title>The American lobster genome reveals insights on longevity, neural, and immune adaptations.</title>
        <authorList>
            <person name="Polinski J.M."/>
            <person name="Zimin A.V."/>
            <person name="Clark K.F."/>
            <person name="Kohn A.B."/>
            <person name="Sadowski N."/>
            <person name="Timp W."/>
            <person name="Ptitsyn A."/>
            <person name="Khanna P."/>
            <person name="Romanova D.Y."/>
            <person name="Williams P."/>
            <person name="Greenwood S.J."/>
            <person name="Moroz L.L."/>
            <person name="Walt D.R."/>
            <person name="Bodnar A.G."/>
        </authorList>
    </citation>
    <scope>NUCLEOTIDE SEQUENCE</scope>
    <source>
        <strain evidence="6">GMGI-L3</strain>
    </source>
</reference>
<dbReference type="InterPro" id="IPR029063">
    <property type="entry name" value="SAM-dependent_MTases_sf"/>
</dbReference>
<dbReference type="PANTHER" id="PTHR43648:SF1">
    <property type="entry name" value="ELECTRON TRANSFER FLAVOPROTEIN BETA SUBUNIT LYSINE METHYLTRANSFERASE"/>
    <property type="match status" value="1"/>
</dbReference>
<dbReference type="AlphaFoldDB" id="A0A8J5MPH4"/>
<dbReference type="InterPro" id="IPR019410">
    <property type="entry name" value="Methyltransf_16"/>
</dbReference>
<dbReference type="PANTHER" id="PTHR43648">
    <property type="entry name" value="ELECTRON TRANSFER FLAVOPROTEIN BETA SUBUNIT LYSINE METHYLTRANSFERASE"/>
    <property type="match status" value="1"/>
</dbReference>
<evidence type="ECO:0000256" key="2">
    <source>
        <dbReference type="ARBA" id="ARBA00022679"/>
    </source>
</evidence>
<dbReference type="CDD" id="cd02440">
    <property type="entry name" value="AdoMet_MTases"/>
    <property type="match status" value="1"/>
</dbReference>
<sequence>MMNLYKMRCNVLSLSKKRKHIRKSVISFPPMSSAHTTTTQDVKSNMVLREQIIDETDLSSDHLTPELQLYLITQSCRLWTSHPQHSPFLDPFWAFYWPGGQAVSRYVLDNSHIVKGKSILDFGSGCGASGLAAKLSEAEQVTFNDIDEVAIEAVLLNGVKNNITVDAVSTANLIGSSCQHHDVVLVGDMLYDTEFADEVLVWLKGIHESGSLVLVGDPGRFALESHPLRASLKCLGKYELPQSTVLENNGHSQAFVWTFR</sequence>
<name>A0A8J5MPH4_HOMAM</name>
<comment type="similarity">
    <text evidence="3">Belongs to the methyltransferase superfamily. ETFBKMT family.</text>
</comment>
<dbReference type="GO" id="GO:0005759">
    <property type="term" value="C:mitochondrial matrix"/>
    <property type="evidence" value="ECO:0007669"/>
    <property type="project" value="TreeGrafter"/>
</dbReference>
<organism evidence="6 7">
    <name type="scientific">Homarus americanus</name>
    <name type="common">American lobster</name>
    <dbReference type="NCBI Taxonomy" id="6706"/>
    <lineage>
        <taxon>Eukaryota</taxon>
        <taxon>Metazoa</taxon>
        <taxon>Ecdysozoa</taxon>
        <taxon>Arthropoda</taxon>
        <taxon>Crustacea</taxon>
        <taxon>Multicrustacea</taxon>
        <taxon>Malacostraca</taxon>
        <taxon>Eumalacostraca</taxon>
        <taxon>Eucarida</taxon>
        <taxon>Decapoda</taxon>
        <taxon>Pleocyemata</taxon>
        <taxon>Astacidea</taxon>
        <taxon>Nephropoidea</taxon>
        <taxon>Nephropidae</taxon>
        <taxon>Homarus</taxon>
    </lineage>
</organism>
<keyword evidence="7" id="KW-1185">Reference proteome</keyword>
<dbReference type="Proteomes" id="UP000747542">
    <property type="component" value="Unassembled WGS sequence"/>
</dbReference>
<accession>A0A8J5MPH4</accession>
<comment type="caution">
    <text evidence="6">The sequence shown here is derived from an EMBL/GenBank/DDBJ whole genome shotgun (WGS) entry which is preliminary data.</text>
</comment>
<dbReference type="Gene3D" id="3.40.50.150">
    <property type="entry name" value="Vaccinia Virus protein VP39"/>
    <property type="match status" value="1"/>
</dbReference>
<dbReference type="EMBL" id="JAHLQT010034244">
    <property type="protein sequence ID" value="KAG7158870.1"/>
    <property type="molecule type" value="Genomic_DNA"/>
</dbReference>
<protein>
    <recommendedName>
        <fullName evidence="5">ETFB lysine methyltransferase</fullName>
    </recommendedName>
    <alternativeName>
        <fullName evidence="4">Protein N-lysine methyltransferase METTL20</fullName>
    </alternativeName>
</protein>
<evidence type="ECO:0000256" key="5">
    <source>
        <dbReference type="ARBA" id="ARBA00042266"/>
    </source>
</evidence>
<evidence type="ECO:0000313" key="7">
    <source>
        <dbReference type="Proteomes" id="UP000747542"/>
    </source>
</evidence>
<evidence type="ECO:0000313" key="6">
    <source>
        <dbReference type="EMBL" id="KAG7158870.1"/>
    </source>
</evidence>
<keyword evidence="1 6" id="KW-0489">Methyltransferase</keyword>
<keyword evidence="2" id="KW-0808">Transferase</keyword>
<dbReference type="InterPro" id="IPR050078">
    <property type="entry name" value="Ribosomal_L11_MeTrfase_PrmA"/>
</dbReference>
<evidence type="ECO:0000256" key="1">
    <source>
        <dbReference type="ARBA" id="ARBA00022603"/>
    </source>
</evidence>
<dbReference type="GO" id="GO:0032259">
    <property type="term" value="P:methylation"/>
    <property type="evidence" value="ECO:0007669"/>
    <property type="project" value="UniProtKB-KW"/>
</dbReference>
<gene>
    <name evidence="6" type="primary">etfbkmt-L</name>
    <name evidence="6" type="ORF">Hamer_G006246</name>
</gene>
<evidence type="ECO:0000256" key="4">
    <source>
        <dbReference type="ARBA" id="ARBA00041867"/>
    </source>
</evidence>
<dbReference type="SUPFAM" id="SSF53335">
    <property type="entry name" value="S-adenosyl-L-methionine-dependent methyltransferases"/>
    <property type="match status" value="1"/>
</dbReference>
<evidence type="ECO:0000256" key="3">
    <source>
        <dbReference type="ARBA" id="ARBA00037932"/>
    </source>
</evidence>
<proteinExistence type="inferred from homology"/>